<sequence>MDTARSLESSMNARRVVPVLRSDAVPESREFHGLPGFEAVMNDGWITTLAPPSAPAGRRSGSASSRTTGPRPPHRA</sequence>
<protein>
    <submittedName>
        <fullName evidence="2">Uncharacterized protein</fullName>
    </submittedName>
</protein>
<feature type="compositionally biased region" description="Low complexity" evidence="1">
    <location>
        <begin position="55"/>
        <end position="69"/>
    </location>
</feature>
<organism evidence="2 3">
    <name type="scientific">Streptomyces humidus</name>
    <dbReference type="NCBI Taxonomy" id="52259"/>
    <lineage>
        <taxon>Bacteria</taxon>
        <taxon>Bacillati</taxon>
        <taxon>Actinomycetota</taxon>
        <taxon>Actinomycetes</taxon>
        <taxon>Kitasatosporales</taxon>
        <taxon>Streptomycetaceae</taxon>
        <taxon>Streptomyces</taxon>
    </lineage>
</organism>
<feature type="region of interest" description="Disordered" evidence="1">
    <location>
        <begin position="48"/>
        <end position="76"/>
    </location>
</feature>
<reference evidence="2" key="1">
    <citation type="journal article" date="2014" name="Int. J. Syst. Evol. Microbiol.">
        <title>Complete genome sequence of Corynebacterium casei LMG S-19264T (=DSM 44701T), isolated from a smear-ripened cheese.</title>
        <authorList>
            <consortium name="US DOE Joint Genome Institute (JGI-PGF)"/>
            <person name="Walter F."/>
            <person name="Albersmeier A."/>
            <person name="Kalinowski J."/>
            <person name="Ruckert C."/>
        </authorList>
    </citation>
    <scope>NUCLEOTIDE SEQUENCE</scope>
    <source>
        <strain evidence="2">JCM 4386</strain>
    </source>
</reference>
<evidence type="ECO:0000256" key="1">
    <source>
        <dbReference type="SAM" id="MobiDB-lite"/>
    </source>
</evidence>
<evidence type="ECO:0000313" key="3">
    <source>
        <dbReference type="Proteomes" id="UP000606194"/>
    </source>
</evidence>
<accession>A0A918FS65</accession>
<dbReference type="EMBL" id="BMTL01000005">
    <property type="protein sequence ID" value="GGR75837.1"/>
    <property type="molecule type" value="Genomic_DNA"/>
</dbReference>
<dbReference type="Proteomes" id="UP000606194">
    <property type="component" value="Unassembled WGS sequence"/>
</dbReference>
<reference evidence="2" key="2">
    <citation type="submission" date="2020-09" db="EMBL/GenBank/DDBJ databases">
        <authorList>
            <person name="Sun Q."/>
            <person name="Ohkuma M."/>
        </authorList>
    </citation>
    <scope>NUCLEOTIDE SEQUENCE</scope>
    <source>
        <strain evidence="2">JCM 4386</strain>
    </source>
</reference>
<keyword evidence="3" id="KW-1185">Reference proteome</keyword>
<dbReference type="AlphaFoldDB" id="A0A918FS65"/>
<comment type="caution">
    <text evidence="2">The sequence shown here is derived from an EMBL/GenBank/DDBJ whole genome shotgun (WGS) entry which is preliminary data.</text>
</comment>
<proteinExistence type="predicted"/>
<gene>
    <name evidence="2" type="ORF">GCM10010269_13690</name>
</gene>
<evidence type="ECO:0000313" key="2">
    <source>
        <dbReference type="EMBL" id="GGR75837.1"/>
    </source>
</evidence>
<dbReference type="RefSeq" id="WP_190148340.1">
    <property type="nucleotide sequence ID" value="NZ_BMTL01000005.1"/>
</dbReference>
<name>A0A918FS65_9ACTN</name>